<dbReference type="Proteomes" id="UP000069771">
    <property type="component" value="Chromosome"/>
</dbReference>
<gene>
    <name evidence="1" type="ORF">AALO17_15440</name>
</gene>
<evidence type="ECO:0000313" key="2">
    <source>
        <dbReference type="Proteomes" id="UP000069771"/>
    </source>
</evidence>
<reference evidence="1 2" key="1">
    <citation type="journal article" date="2016" name="Gut Pathog.">
        <title>Whole genome sequencing of "Faecalibaculum rodentium" ALO17, isolated from C57BL/6J laboratory mouse feces.</title>
        <authorList>
            <person name="Lim S."/>
            <person name="Chang D.H."/>
            <person name="Ahn S."/>
            <person name="Kim B.C."/>
        </authorList>
    </citation>
    <scope>NUCLEOTIDE SEQUENCE [LARGE SCALE GENOMIC DNA]</scope>
    <source>
        <strain evidence="1 2">Alo17</strain>
    </source>
</reference>
<dbReference type="AlphaFoldDB" id="A0A140DVK1"/>
<dbReference type="EMBL" id="CP011391">
    <property type="protein sequence ID" value="AMK54678.1"/>
    <property type="molecule type" value="Genomic_DNA"/>
</dbReference>
<dbReference type="KEGG" id="fro:AALO17_15440"/>
<organism evidence="1 2">
    <name type="scientific">Faecalibaculum rodentium</name>
    <dbReference type="NCBI Taxonomy" id="1702221"/>
    <lineage>
        <taxon>Bacteria</taxon>
        <taxon>Bacillati</taxon>
        <taxon>Bacillota</taxon>
        <taxon>Erysipelotrichia</taxon>
        <taxon>Erysipelotrichales</taxon>
        <taxon>Erysipelotrichaceae</taxon>
        <taxon>Faecalibaculum</taxon>
    </lineage>
</organism>
<accession>A0A140DVK1</accession>
<sequence>MAMWDSILPVFSVFVHPSPFFPDRPILSGLFLSFPVLPGIFKTPGCNRV</sequence>
<proteinExistence type="predicted"/>
<keyword evidence="2" id="KW-1185">Reference proteome</keyword>
<protein>
    <submittedName>
        <fullName evidence="1">Uncharacterized protein</fullName>
    </submittedName>
</protein>
<evidence type="ECO:0000313" key="1">
    <source>
        <dbReference type="EMBL" id="AMK54678.1"/>
    </source>
</evidence>
<name>A0A140DVK1_9FIRM</name>
<dbReference type="STRING" id="1702221.AALO17_15440"/>